<gene>
    <name evidence="3" type="ORF">GALMADRAFT_226651</name>
</gene>
<feature type="region of interest" description="Disordered" evidence="1">
    <location>
        <begin position="500"/>
        <end position="530"/>
    </location>
</feature>
<evidence type="ECO:0000256" key="2">
    <source>
        <dbReference type="SAM" id="Phobius"/>
    </source>
</evidence>
<feature type="transmembrane region" description="Helical" evidence="2">
    <location>
        <begin position="284"/>
        <end position="307"/>
    </location>
</feature>
<dbReference type="Proteomes" id="UP000027222">
    <property type="component" value="Unassembled WGS sequence"/>
</dbReference>
<evidence type="ECO:0000313" key="3">
    <source>
        <dbReference type="EMBL" id="KDR75003.1"/>
    </source>
</evidence>
<dbReference type="Gene3D" id="2.60.120.260">
    <property type="entry name" value="Galactose-binding domain-like"/>
    <property type="match status" value="2"/>
</dbReference>
<sequence length="530" mass="56777">MPTLSTTIEDTAPVLIYSGSGGGDWFAGTSRNDSFADQYSQSSFMVTQNLRADVSFSFYGTGVQIYGAKRPNHGYYQISIDSTVYPQVNGAVTDDPGTFQTALFSAVALKNGYHTVRMTNLGTAFLDIDFLTWQTPVGKSDEPLLSITSQDSDDSFKYTPASAWNPSPPNVGMFSGGSGHITTTAGACVEYTFSVSAAVALFGPVGPSGAPYSVQLDGGAPANYSAYKQFYRPQQVLYQAANLGSGKHTVRMVSEAWNNSALTLAIDYAEVFTTPSLQRLSAGAIAAISIGSTLLFLLLAIAAFVIISRRLIPPKYGAWLRLKGKSERSPVPEAFEYRRISVVDSTSTHPHSGATYGQLTPQVSYSTLHATPPSTGLLPSSGGTYATSTQDLLAPDRYGPNTQVITIPFTADGKYRPDLPATPVLLPPPQGVRRTSSLGPQQQQQQQEIRSSRSHGQLVQLPPGAAQPDTVEIWTGTRLDDSLSVPMQQRRQAVLAPVRRPGLGGLMGRHNSSNLNTTMGAPPRYELDPS</sequence>
<keyword evidence="2" id="KW-0472">Membrane</keyword>
<keyword evidence="2" id="KW-0812">Transmembrane</keyword>
<keyword evidence="2" id="KW-1133">Transmembrane helix</keyword>
<dbReference type="EMBL" id="KL142381">
    <property type="protein sequence ID" value="KDR75003.1"/>
    <property type="molecule type" value="Genomic_DNA"/>
</dbReference>
<dbReference type="STRING" id="685588.A0A067T7Q4"/>
<keyword evidence="4" id="KW-1185">Reference proteome</keyword>
<dbReference type="AlphaFoldDB" id="A0A067T7Q4"/>
<evidence type="ECO:0008006" key="5">
    <source>
        <dbReference type="Google" id="ProtNLM"/>
    </source>
</evidence>
<accession>A0A067T7Q4</accession>
<evidence type="ECO:0000256" key="1">
    <source>
        <dbReference type="SAM" id="MobiDB-lite"/>
    </source>
</evidence>
<protein>
    <recommendedName>
        <fullName evidence="5">Transmembrane protein</fullName>
    </recommendedName>
</protein>
<dbReference type="OrthoDB" id="2564234at2759"/>
<name>A0A067T7Q4_GALM3</name>
<dbReference type="HOGENOM" id="CLU_042416_0_0_1"/>
<organism evidence="3 4">
    <name type="scientific">Galerina marginata (strain CBS 339.88)</name>
    <dbReference type="NCBI Taxonomy" id="685588"/>
    <lineage>
        <taxon>Eukaryota</taxon>
        <taxon>Fungi</taxon>
        <taxon>Dikarya</taxon>
        <taxon>Basidiomycota</taxon>
        <taxon>Agaricomycotina</taxon>
        <taxon>Agaricomycetes</taxon>
        <taxon>Agaricomycetidae</taxon>
        <taxon>Agaricales</taxon>
        <taxon>Agaricineae</taxon>
        <taxon>Strophariaceae</taxon>
        <taxon>Galerina</taxon>
    </lineage>
</organism>
<proteinExistence type="predicted"/>
<feature type="region of interest" description="Disordered" evidence="1">
    <location>
        <begin position="418"/>
        <end position="469"/>
    </location>
</feature>
<reference evidence="4" key="1">
    <citation type="journal article" date="2014" name="Proc. Natl. Acad. Sci. U.S.A.">
        <title>Extensive sampling of basidiomycete genomes demonstrates inadequacy of the white-rot/brown-rot paradigm for wood decay fungi.</title>
        <authorList>
            <person name="Riley R."/>
            <person name="Salamov A.A."/>
            <person name="Brown D.W."/>
            <person name="Nagy L.G."/>
            <person name="Floudas D."/>
            <person name="Held B.W."/>
            <person name="Levasseur A."/>
            <person name="Lombard V."/>
            <person name="Morin E."/>
            <person name="Otillar R."/>
            <person name="Lindquist E.A."/>
            <person name="Sun H."/>
            <person name="LaButti K.M."/>
            <person name="Schmutz J."/>
            <person name="Jabbour D."/>
            <person name="Luo H."/>
            <person name="Baker S.E."/>
            <person name="Pisabarro A.G."/>
            <person name="Walton J.D."/>
            <person name="Blanchette R.A."/>
            <person name="Henrissat B."/>
            <person name="Martin F."/>
            <person name="Cullen D."/>
            <person name="Hibbett D.S."/>
            <person name="Grigoriev I.V."/>
        </authorList>
    </citation>
    <scope>NUCLEOTIDE SEQUENCE [LARGE SCALE GENOMIC DNA]</scope>
    <source>
        <strain evidence="4">CBS 339.88</strain>
    </source>
</reference>
<feature type="compositionally biased region" description="Polar residues" evidence="1">
    <location>
        <begin position="510"/>
        <end position="519"/>
    </location>
</feature>
<evidence type="ECO:0000313" key="4">
    <source>
        <dbReference type="Proteomes" id="UP000027222"/>
    </source>
</evidence>